<sequence>MRRSCPRKLASKTWEPTLIMTPPIKSGSLSVFSSTDSAPVKALILSITSRRWRSLNSVEAVTSARTVLVNFLSKAKYC</sequence>
<gene>
    <name evidence="1" type="ORF">CY0110_17937</name>
</gene>
<organism evidence="1 2">
    <name type="scientific">Crocosphaera chwakensis CCY0110</name>
    <dbReference type="NCBI Taxonomy" id="391612"/>
    <lineage>
        <taxon>Bacteria</taxon>
        <taxon>Bacillati</taxon>
        <taxon>Cyanobacteriota</taxon>
        <taxon>Cyanophyceae</taxon>
        <taxon>Oscillatoriophycideae</taxon>
        <taxon>Chroococcales</taxon>
        <taxon>Aphanothecaceae</taxon>
        <taxon>Crocosphaera</taxon>
        <taxon>Crocosphaera chwakensis</taxon>
    </lineage>
</organism>
<keyword evidence="2" id="KW-1185">Reference proteome</keyword>
<dbReference type="AlphaFoldDB" id="A3IIR9"/>
<evidence type="ECO:0000313" key="2">
    <source>
        <dbReference type="Proteomes" id="UP000003781"/>
    </source>
</evidence>
<evidence type="ECO:0000313" key="1">
    <source>
        <dbReference type="EMBL" id="EAZ93701.1"/>
    </source>
</evidence>
<dbReference type="GO" id="GO:0016787">
    <property type="term" value="F:hydrolase activity"/>
    <property type="evidence" value="ECO:0007669"/>
    <property type="project" value="UniProtKB-KW"/>
</dbReference>
<reference evidence="1 2" key="1">
    <citation type="submission" date="2007-03" db="EMBL/GenBank/DDBJ databases">
        <authorList>
            <person name="Stal L."/>
            <person name="Ferriera S."/>
            <person name="Johnson J."/>
            <person name="Kravitz S."/>
            <person name="Beeson K."/>
            <person name="Sutton G."/>
            <person name="Rogers Y.-H."/>
            <person name="Friedman R."/>
            <person name="Frazier M."/>
            <person name="Venter J.C."/>
        </authorList>
    </citation>
    <scope>NUCLEOTIDE SEQUENCE [LARGE SCALE GENOMIC DNA]</scope>
    <source>
        <strain evidence="1 2">CCY0110</strain>
    </source>
</reference>
<name>A3IIR9_9CHRO</name>
<accession>A3IIR9</accession>
<comment type="caution">
    <text evidence="1">The sequence shown here is derived from an EMBL/GenBank/DDBJ whole genome shotgun (WGS) entry which is preliminary data.</text>
</comment>
<keyword evidence="1" id="KW-0378">Hydrolase</keyword>
<dbReference type="Proteomes" id="UP000003781">
    <property type="component" value="Unassembled WGS sequence"/>
</dbReference>
<protein>
    <submittedName>
        <fullName evidence="1">F0F1 ATP synthase subunit alpha</fullName>
        <ecNumber evidence="1">3.6.3.14</ecNumber>
    </submittedName>
</protein>
<dbReference type="EMBL" id="AAXW01000002">
    <property type="protein sequence ID" value="EAZ93701.1"/>
    <property type="molecule type" value="Genomic_DNA"/>
</dbReference>
<dbReference type="EC" id="3.6.3.14" evidence="1"/>
<proteinExistence type="predicted"/>